<proteinExistence type="predicted"/>
<name>A0A815RIV8_9BILA</name>
<reference evidence="1" key="1">
    <citation type="submission" date="2021-02" db="EMBL/GenBank/DDBJ databases">
        <authorList>
            <person name="Nowell W R."/>
        </authorList>
    </citation>
    <scope>NUCLEOTIDE SEQUENCE</scope>
</reference>
<protein>
    <submittedName>
        <fullName evidence="1">Uncharacterized protein</fullName>
    </submittedName>
</protein>
<evidence type="ECO:0000313" key="2">
    <source>
        <dbReference type="Proteomes" id="UP000663864"/>
    </source>
</evidence>
<sequence>MNANSLFEYINPRYISGISNEPKQLLEPISGYTHKPFLKIVSRLLVHIWIAKQNSQNPADDLTQDEFVAIRLYTMEWDSSINEPSVSLYVHHNQTLEGIDRTKLRPWFRYLKLFLTISAKLPVAP</sequence>
<dbReference type="AlphaFoldDB" id="A0A815RIV8"/>
<dbReference type="Proteomes" id="UP000663864">
    <property type="component" value="Unassembled WGS sequence"/>
</dbReference>
<gene>
    <name evidence="1" type="ORF">ZHD862_LOCUS36445</name>
</gene>
<evidence type="ECO:0000313" key="1">
    <source>
        <dbReference type="EMBL" id="CAF1478162.1"/>
    </source>
</evidence>
<organism evidence="1 2">
    <name type="scientific">Rotaria sordida</name>
    <dbReference type="NCBI Taxonomy" id="392033"/>
    <lineage>
        <taxon>Eukaryota</taxon>
        <taxon>Metazoa</taxon>
        <taxon>Spiralia</taxon>
        <taxon>Gnathifera</taxon>
        <taxon>Rotifera</taxon>
        <taxon>Eurotatoria</taxon>
        <taxon>Bdelloidea</taxon>
        <taxon>Philodinida</taxon>
        <taxon>Philodinidae</taxon>
        <taxon>Rotaria</taxon>
    </lineage>
</organism>
<accession>A0A815RIV8</accession>
<comment type="caution">
    <text evidence="1">The sequence shown here is derived from an EMBL/GenBank/DDBJ whole genome shotgun (WGS) entry which is preliminary data.</text>
</comment>
<dbReference type="EMBL" id="CAJNOT010005919">
    <property type="protein sequence ID" value="CAF1478162.1"/>
    <property type="molecule type" value="Genomic_DNA"/>
</dbReference>